<organism evidence="1 2">
    <name type="scientific">Salinibacter ruber</name>
    <dbReference type="NCBI Taxonomy" id="146919"/>
    <lineage>
        <taxon>Bacteria</taxon>
        <taxon>Pseudomonadati</taxon>
        <taxon>Rhodothermota</taxon>
        <taxon>Rhodothermia</taxon>
        <taxon>Rhodothermales</taxon>
        <taxon>Salinibacteraceae</taxon>
        <taxon>Salinibacter</taxon>
    </lineage>
</organism>
<dbReference type="InterPro" id="IPR040632">
    <property type="entry name" value="Sulfotransfer_4"/>
</dbReference>
<protein>
    <recommendedName>
        <fullName evidence="3">Sulfotransferase domain-containing protein</fullName>
    </recommendedName>
</protein>
<dbReference type="Gene3D" id="3.40.50.300">
    <property type="entry name" value="P-loop containing nucleotide triphosphate hydrolases"/>
    <property type="match status" value="1"/>
</dbReference>
<evidence type="ECO:0000313" key="1">
    <source>
        <dbReference type="EMBL" id="MCS3950913.1"/>
    </source>
</evidence>
<reference evidence="1" key="1">
    <citation type="submission" date="2022-08" db="EMBL/GenBank/DDBJ databases">
        <title>Genomic Encyclopedia of Type Strains, Phase V (KMG-V): Genome sequencing to study the core and pangenomes of soil and plant-associated prokaryotes.</title>
        <authorList>
            <person name="Whitman W."/>
        </authorList>
    </citation>
    <scope>NUCLEOTIDE SEQUENCE</scope>
    <source>
        <strain evidence="1">SP2017</strain>
    </source>
</reference>
<accession>A0A9X2Z3K4</accession>
<dbReference type="Proteomes" id="UP001155010">
    <property type="component" value="Unassembled WGS sequence"/>
</dbReference>
<dbReference type="PANTHER" id="PTHR36978:SF4">
    <property type="entry name" value="P-LOOP CONTAINING NUCLEOSIDE TRIPHOSPHATE HYDROLASE PROTEIN"/>
    <property type="match status" value="1"/>
</dbReference>
<dbReference type="AlphaFoldDB" id="A0A9X2Z3K4"/>
<dbReference type="InterPro" id="IPR027417">
    <property type="entry name" value="P-loop_NTPase"/>
</dbReference>
<gene>
    <name evidence="1" type="ORF">GGP83_000854</name>
</gene>
<comment type="caution">
    <text evidence="1">The sequence shown here is derived from an EMBL/GenBank/DDBJ whole genome shotgun (WGS) entry which is preliminary data.</text>
</comment>
<dbReference type="RefSeq" id="WP_259081514.1">
    <property type="nucleotide sequence ID" value="NZ_JANUBB010000003.1"/>
</dbReference>
<evidence type="ECO:0000313" key="2">
    <source>
        <dbReference type="Proteomes" id="UP001155010"/>
    </source>
</evidence>
<dbReference type="EMBL" id="JANUBB010000003">
    <property type="protein sequence ID" value="MCS3950913.1"/>
    <property type="molecule type" value="Genomic_DNA"/>
</dbReference>
<proteinExistence type="predicted"/>
<dbReference type="Pfam" id="PF17784">
    <property type="entry name" value="Sulfotransfer_4"/>
    <property type="match status" value="2"/>
</dbReference>
<dbReference type="PANTHER" id="PTHR36978">
    <property type="entry name" value="P-LOOP CONTAINING NUCLEOTIDE TRIPHOSPHATE HYDROLASE"/>
    <property type="match status" value="1"/>
</dbReference>
<name>A0A9X2Z3K4_9BACT</name>
<sequence>MKVFCIGFHKTGTTTLKICLEELGYKVKSSDLRLLRAAKEGKVHKLYDTIEEYDAFRDWPWPLVYQKIDKKYKNCKFILTKRSSTEKWFKSLKSHSEKTGPTEHRKIVYGHEMPHGKKNHHIKIYKKHNEKVKKYFSERSGDMLEVCWEKGDGWKKVCNFLGHKIPDKSFPHAYKGKHNKSYIQKMKEKINSLAKIIRG</sequence>
<evidence type="ECO:0008006" key="3">
    <source>
        <dbReference type="Google" id="ProtNLM"/>
    </source>
</evidence>
<dbReference type="SUPFAM" id="SSF52540">
    <property type="entry name" value="P-loop containing nucleoside triphosphate hydrolases"/>
    <property type="match status" value="1"/>
</dbReference>